<dbReference type="RefSeq" id="WP_054735277.1">
    <property type="nucleotide sequence ID" value="NZ_AYZM01000068.1"/>
</dbReference>
<dbReference type="OrthoDB" id="8612680at2"/>
<evidence type="ECO:0000256" key="5">
    <source>
        <dbReference type="ARBA" id="ARBA00020164"/>
    </source>
</evidence>
<dbReference type="PANTHER" id="PTHR35524:SF1">
    <property type="entry name" value="ALPHA-ACETOLACTATE DECARBOXYLASE"/>
    <property type="match status" value="1"/>
</dbReference>
<evidence type="ECO:0000256" key="9">
    <source>
        <dbReference type="PIRNR" id="PIRNR001332"/>
    </source>
</evidence>
<evidence type="ECO:0000313" key="10">
    <source>
        <dbReference type="EMBL" id="KRN25441.1"/>
    </source>
</evidence>
<dbReference type="PIRSF" id="PIRSF001332">
    <property type="entry name" value="Acetolac_decarb"/>
    <property type="match status" value="1"/>
</dbReference>
<dbReference type="InterPro" id="IPR005128">
    <property type="entry name" value="Acetolactate_a_deCO2ase"/>
</dbReference>
<evidence type="ECO:0000256" key="8">
    <source>
        <dbReference type="ARBA" id="ARBA00023239"/>
    </source>
</evidence>
<keyword evidence="6 9" id="KW-0210">Decarboxylase</keyword>
<comment type="catalytic activity">
    <reaction evidence="1 9">
        <text>(2S)-2-acetolactate + H(+) = (R)-acetoin + CO2</text>
        <dbReference type="Rhea" id="RHEA:21580"/>
        <dbReference type="ChEBI" id="CHEBI:15378"/>
        <dbReference type="ChEBI" id="CHEBI:15686"/>
        <dbReference type="ChEBI" id="CHEBI:16526"/>
        <dbReference type="ChEBI" id="CHEBI:58476"/>
        <dbReference type="EC" id="4.1.1.5"/>
    </reaction>
</comment>
<evidence type="ECO:0000256" key="4">
    <source>
        <dbReference type="ARBA" id="ARBA00013204"/>
    </source>
</evidence>
<proteinExistence type="inferred from homology"/>
<dbReference type="Pfam" id="PF03306">
    <property type="entry name" value="AAL_decarboxy"/>
    <property type="match status" value="1"/>
</dbReference>
<dbReference type="GO" id="GO:0045151">
    <property type="term" value="P:acetoin biosynthetic process"/>
    <property type="evidence" value="ECO:0007669"/>
    <property type="project" value="UniProtKB-UniRule"/>
</dbReference>
<dbReference type="PATRIC" id="fig|1423804.4.peg.353"/>
<dbReference type="UniPathway" id="UPA00626">
    <property type="reaction ID" value="UER00678"/>
</dbReference>
<sequence>MTASKTLLSPTTLYQHGTLALLVPGLLAGTITMGELLKHGDTGIGTGEGLDGELIILDGVPYQVTSDGKVTVVDDDFTMPFVTVHQAAFKKLVNVSDTNQFMLEQQVLQEAAAQNTFFSIEVTGTFTHVKTRAVEKSVEPYHTLAQTARNQGLFEKDDVRGTLVSYYSPEIFDGAAVGGFHHHFISDDHDFGGHVLSFHVDQATVGLQVFDTLEQHLPTKNKPYMDHDFSDDQITETIRAAEK</sequence>
<dbReference type="SUPFAM" id="SSF117856">
    <property type="entry name" value="AF0104/ALDC/Ptd012-like"/>
    <property type="match status" value="1"/>
</dbReference>
<dbReference type="EMBL" id="AYZM01000068">
    <property type="protein sequence ID" value="KRN25441.1"/>
    <property type="molecule type" value="Genomic_DNA"/>
</dbReference>
<keyword evidence="7 9" id="KW-0005">Acetoin biosynthesis</keyword>
<evidence type="ECO:0000256" key="7">
    <source>
        <dbReference type="ARBA" id="ARBA00023061"/>
    </source>
</evidence>
<comment type="similarity">
    <text evidence="3 9">Belongs to the alpha-acetolactate decarboxylase family.</text>
</comment>
<evidence type="ECO:0000313" key="11">
    <source>
        <dbReference type="Proteomes" id="UP000051442"/>
    </source>
</evidence>
<dbReference type="PANTHER" id="PTHR35524">
    <property type="entry name" value="ALPHA-ACETOLACTATE DECARBOXYLASE"/>
    <property type="match status" value="1"/>
</dbReference>
<comment type="caution">
    <text evidence="10">The sequence shown here is derived from an EMBL/GenBank/DDBJ whole genome shotgun (WGS) entry which is preliminary data.</text>
</comment>
<dbReference type="Gene3D" id="3.30.1330.80">
    <property type="entry name" value="Hypothetical protein, similar to alpha- acetolactate decarboxylase, domain 2"/>
    <property type="match status" value="2"/>
</dbReference>
<dbReference type="STRING" id="1423804.FD14_GL000327"/>
<keyword evidence="8 9" id="KW-0456">Lyase</keyword>
<dbReference type="CDD" id="cd17299">
    <property type="entry name" value="acetolactate_decarboxylase"/>
    <property type="match status" value="1"/>
</dbReference>
<dbReference type="Proteomes" id="UP000051442">
    <property type="component" value="Unassembled WGS sequence"/>
</dbReference>
<dbReference type="AlphaFoldDB" id="A0A0R2FAP2"/>
<keyword evidence="11" id="KW-1185">Reference proteome</keyword>
<gene>
    <name evidence="10" type="ORF">FD14_GL000327</name>
</gene>
<reference evidence="10 11" key="1">
    <citation type="journal article" date="2015" name="Genome Announc.">
        <title>Expanding the biotechnology potential of lactobacilli through comparative genomics of 213 strains and associated genera.</title>
        <authorList>
            <person name="Sun Z."/>
            <person name="Harris H.M."/>
            <person name="McCann A."/>
            <person name="Guo C."/>
            <person name="Argimon S."/>
            <person name="Zhang W."/>
            <person name="Yang X."/>
            <person name="Jeffery I.B."/>
            <person name="Cooney J.C."/>
            <person name="Kagawa T.F."/>
            <person name="Liu W."/>
            <person name="Song Y."/>
            <person name="Salvetti E."/>
            <person name="Wrobel A."/>
            <person name="Rasinkangas P."/>
            <person name="Parkhill J."/>
            <person name="Rea M.C."/>
            <person name="O'Sullivan O."/>
            <person name="Ritari J."/>
            <person name="Douillard F.P."/>
            <person name="Paul Ross R."/>
            <person name="Yang R."/>
            <person name="Briner A.E."/>
            <person name="Felis G.E."/>
            <person name="de Vos W.M."/>
            <person name="Barrangou R."/>
            <person name="Klaenhammer T.R."/>
            <person name="Caufield P.W."/>
            <person name="Cui Y."/>
            <person name="Zhang H."/>
            <person name="O'Toole P.W."/>
        </authorList>
    </citation>
    <scope>NUCLEOTIDE SEQUENCE [LARGE SCALE GENOMIC DNA]</scope>
    <source>
        <strain evidence="10 11">DSM 23365</strain>
    </source>
</reference>
<accession>A0A0R2FAP2</accession>
<protein>
    <recommendedName>
        <fullName evidence="5 9">Alpha-acetolactate decarboxylase</fullName>
        <ecNumber evidence="4 9">4.1.1.5</ecNumber>
    </recommendedName>
</protein>
<name>A0A0R2FAP2_9LACO</name>
<dbReference type="EC" id="4.1.1.5" evidence="4 9"/>
<evidence type="ECO:0000256" key="3">
    <source>
        <dbReference type="ARBA" id="ARBA00007106"/>
    </source>
</evidence>
<evidence type="ECO:0000256" key="1">
    <source>
        <dbReference type="ARBA" id="ARBA00001784"/>
    </source>
</evidence>
<comment type="pathway">
    <text evidence="2 9">Polyol metabolism; (R,R)-butane-2,3-diol biosynthesis; (R,R)-butane-2,3-diol from pyruvate: step 2/3.</text>
</comment>
<organism evidence="10 11">
    <name type="scientific">Secundilactobacillus similis DSM 23365 = JCM 2765</name>
    <dbReference type="NCBI Taxonomy" id="1423804"/>
    <lineage>
        <taxon>Bacteria</taxon>
        <taxon>Bacillati</taxon>
        <taxon>Bacillota</taxon>
        <taxon>Bacilli</taxon>
        <taxon>Lactobacillales</taxon>
        <taxon>Lactobacillaceae</taxon>
        <taxon>Secundilactobacillus</taxon>
    </lineage>
</organism>
<evidence type="ECO:0000256" key="2">
    <source>
        <dbReference type="ARBA" id="ARBA00005170"/>
    </source>
</evidence>
<dbReference type="NCBIfam" id="TIGR01252">
    <property type="entry name" value="acetolac_decarb"/>
    <property type="match status" value="1"/>
</dbReference>
<evidence type="ECO:0000256" key="6">
    <source>
        <dbReference type="ARBA" id="ARBA00022793"/>
    </source>
</evidence>
<dbReference type="GO" id="GO:0047605">
    <property type="term" value="F:acetolactate decarboxylase activity"/>
    <property type="evidence" value="ECO:0007669"/>
    <property type="project" value="UniProtKB-UniRule"/>
</dbReference>